<proteinExistence type="predicted"/>
<evidence type="ECO:0000259" key="1">
    <source>
        <dbReference type="PROSITE" id="PS50908"/>
    </source>
</evidence>
<dbReference type="Proteomes" id="UP000236333">
    <property type="component" value="Unassembled WGS sequence"/>
</dbReference>
<dbReference type="AlphaFoldDB" id="A0A2J7Z0Z7"/>
<keyword evidence="3" id="KW-1185">Reference proteome</keyword>
<evidence type="ECO:0000313" key="3">
    <source>
        <dbReference type="Proteomes" id="UP000236333"/>
    </source>
</evidence>
<keyword evidence="2" id="KW-0396">Initiation factor</keyword>
<keyword evidence="2" id="KW-0418">Kinase</keyword>
<keyword evidence="2" id="KW-0808">Transferase</keyword>
<dbReference type="OrthoDB" id="432311at2759"/>
<comment type="caution">
    <text evidence="2">The sequence shown here is derived from an EMBL/GenBank/DDBJ whole genome shotgun (WGS) entry which is preliminary data.</text>
</comment>
<dbReference type="GO" id="GO:0016301">
    <property type="term" value="F:kinase activity"/>
    <property type="evidence" value="ECO:0007669"/>
    <property type="project" value="UniProtKB-KW"/>
</dbReference>
<dbReference type="PANTHER" id="PTHR13198:SF4">
    <property type="entry name" value="E3 UBIQUITIN-PROTEIN LIGASE RNF25"/>
    <property type="match status" value="1"/>
</dbReference>
<dbReference type="GO" id="GO:0061630">
    <property type="term" value="F:ubiquitin protein ligase activity"/>
    <property type="evidence" value="ECO:0007669"/>
    <property type="project" value="InterPro"/>
</dbReference>
<dbReference type="Pfam" id="PF05773">
    <property type="entry name" value="RWD"/>
    <property type="match status" value="1"/>
</dbReference>
<dbReference type="PANTHER" id="PTHR13198">
    <property type="entry name" value="RING FINGER PROTEIN 25"/>
    <property type="match status" value="1"/>
</dbReference>
<gene>
    <name evidence="2" type="ORF">TSOC_015297</name>
</gene>
<dbReference type="Gene3D" id="3.10.110.10">
    <property type="entry name" value="Ubiquitin Conjugating Enzyme"/>
    <property type="match status" value="1"/>
</dbReference>
<dbReference type="PROSITE" id="PS50908">
    <property type="entry name" value="RWD"/>
    <property type="match status" value="1"/>
</dbReference>
<dbReference type="EMBL" id="PGGS01004835">
    <property type="protein sequence ID" value="PNG93952.1"/>
    <property type="molecule type" value="Genomic_DNA"/>
</dbReference>
<reference evidence="2 3" key="1">
    <citation type="journal article" date="2017" name="Mol. Biol. Evol.">
        <title>The 4-celled Tetrabaena socialis nuclear genome reveals the essential components for genetic control of cell number at the origin of multicellularity in the volvocine lineage.</title>
        <authorList>
            <person name="Featherston J."/>
            <person name="Arakaki Y."/>
            <person name="Hanschen E.R."/>
            <person name="Ferris P.J."/>
            <person name="Michod R.E."/>
            <person name="Olson B.J.S.C."/>
            <person name="Nozaki H."/>
            <person name="Durand P.M."/>
        </authorList>
    </citation>
    <scope>NUCLEOTIDE SEQUENCE [LARGE SCALE GENOMIC DNA]</scope>
    <source>
        <strain evidence="2 3">NIES-571</strain>
    </source>
</reference>
<organism evidence="2 3">
    <name type="scientific">Tetrabaena socialis</name>
    <dbReference type="NCBI Taxonomy" id="47790"/>
    <lineage>
        <taxon>Eukaryota</taxon>
        <taxon>Viridiplantae</taxon>
        <taxon>Chlorophyta</taxon>
        <taxon>core chlorophytes</taxon>
        <taxon>Chlorophyceae</taxon>
        <taxon>CS clade</taxon>
        <taxon>Chlamydomonadales</taxon>
        <taxon>Tetrabaenaceae</taxon>
        <taxon>Tetrabaena</taxon>
    </lineage>
</organism>
<dbReference type="InterPro" id="IPR039133">
    <property type="entry name" value="RNF25"/>
</dbReference>
<sequence>MGEFLPLELEALHATYTESDLTIDESAGDAQLVMVLRLSPRGVDAHDAFIAGALRLRVGALYPDEAPEIELLDTKGMGDQRCAQLRAHLCDQAASLVGEMALGALCEHALDWVTEHNQPE</sequence>
<dbReference type="GO" id="GO:0016567">
    <property type="term" value="P:protein ubiquitination"/>
    <property type="evidence" value="ECO:0007669"/>
    <property type="project" value="TreeGrafter"/>
</dbReference>
<feature type="non-terminal residue" evidence="2">
    <location>
        <position position="120"/>
    </location>
</feature>
<dbReference type="SMART" id="SM00591">
    <property type="entry name" value="RWD"/>
    <property type="match status" value="1"/>
</dbReference>
<accession>A0A2J7Z0Z7</accession>
<name>A0A2J7Z0Z7_9CHLO</name>
<protein>
    <submittedName>
        <fullName evidence="2">Eukaryotic translation initiation factor 2-alpha kinase 4</fullName>
    </submittedName>
</protein>
<dbReference type="GO" id="GO:0003743">
    <property type="term" value="F:translation initiation factor activity"/>
    <property type="evidence" value="ECO:0007669"/>
    <property type="project" value="UniProtKB-KW"/>
</dbReference>
<keyword evidence="2" id="KW-0648">Protein biosynthesis</keyword>
<dbReference type="SUPFAM" id="SSF54495">
    <property type="entry name" value="UBC-like"/>
    <property type="match status" value="1"/>
</dbReference>
<dbReference type="GO" id="GO:0005634">
    <property type="term" value="C:nucleus"/>
    <property type="evidence" value="ECO:0007669"/>
    <property type="project" value="TreeGrafter"/>
</dbReference>
<dbReference type="InterPro" id="IPR006575">
    <property type="entry name" value="RWD_dom"/>
</dbReference>
<evidence type="ECO:0000313" key="2">
    <source>
        <dbReference type="EMBL" id="PNG93952.1"/>
    </source>
</evidence>
<feature type="domain" description="RWD" evidence="1">
    <location>
        <begin position="7"/>
        <end position="116"/>
    </location>
</feature>
<dbReference type="InterPro" id="IPR016135">
    <property type="entry name" value="UBQ-conjugating_enzyme/RWD"/>
</dbReference>